<keyword evidence="2" id="KW-1185">Reference proteome</keyword>
<protein>
    <submittedName>
        <fullName evidence="1">Uncharacterized protein</fullName>
    </submittedName>
</protein>
<comment type="caution">
    <text evidence="1">The sequence shown here is derived from an EMBL/GenBank/DDBJ whole genome shotgun (WGS) entry which is preliminary data.</text>
</comment>
<organism evidence="1 2">
    <name type="scientific">Trichonephila clavata</name>
    <name type="common">Joro spider</name>
    <name type="synonym">Nephila clavata</name>
    <dbReference type="NCBI Taxonomy" id="2740835"/>
    <lineage>
        <taxon>Eukaryota</taxon>
        <taxon>Metazoa</taxon>
        <taxon>Ecdysozoa</taxon>
        <taxon>Arthropoda</taxon>
        <taxon>Chelicerata</taxon>
        <taxon>Arachnida</taxon>
        <taxon>Araneae</taxon>
        <taxon>Araneomorphae</taxon>
        <taxon>Entelegynae</taxon>
        <taxon>Araneoidea</taxon>
        <taxon>Nephilidae</taxon>
        <taxon>Trichonephila</taxon>
    </lineage>
</organism>
<evidence type="ECO:0000313" key="1">
    <source>
        <dbReference type="EMBL" id="GFQ97557.1"/>
    </source>
</evidence>
<dbReference type="AlphaFoldDB" id="A0A8X6G7K9"/>
<dbReference type="OrthoDB" id="10368594at2759"/>
<evidence type="ECO:0000313" key="2">
    <source>
        <dbReference type="Proteomes" id="UP000887116"/>
    </source>
</evidence>
<proteinExistence type="predicted"/>
<sequence length="110" mass="12199">MTNTSVWKISAGHSRFKGQELSPCPMQHLVLSSAMCSNHFGGLPRLQENNCLHQSLSRCGPLSFEKRVVLELRSVSLCAKLAMGINLSFAYRKGIQNRSLKTDYSVANKS</sequence>
<accession>A0A8X6G7K9</accession>
<dbReference type="EMBL" id="BMAO01034578">
    <property type="protein sequence ID" value="GFQ97557.1"/>
    <property type="molecule type" value="Genomic_DNA"/>
</dbReference>
<gene>
    <name evidence="1" type="ORF">TNCT_467461</name>
</gene>
<name>A0A8X6G7K9_TRICU</name>
<reference evidence="1" key="1">
    <citation type="submission" date="2020-07" db="EMBL/GenBank/DDBJ databases">
        <title>Multicomponent nature underlies the extraordinary mechanical properties of spider dragline silk.</title>
        <authorList>
            <person name="Kono N."/>
            <person name="Nakamura H."/>
            <person name="Mori M."/>
            <person name="Yoshida Y."/>
            <person name="Ohtoshi R."/>
            <person name="Malay A.D."/>
            <person name="Moran D.A.P."/>
            <person name="Tomita M."/>
            <person name="Numata K."/>
            <person name="Arakawa K."/>
        </authorList>
    </citation>
    <scope>NUCLEOTIDE SEQUENCE</scope>
</reference>
<dbReference type="Proteomes" id="UP000887116">
    <property type="component" value="Unassembled WGS sequence"/>
</dbReference>